<dbReference type="Gene3D" id="3.30.300.30">
    <property type="match status" value="1"/>
</dbReference>
<dbReference type="PANTHER" id="PTHR43201:SF32">
    <property type="entry name" value="2-SUCCINYLBENZOATE--COA LIGASE, CHLOROPLASTIC_PEROXISOMAL"/>
    <property type="match status" value="1"/>
</dbReference>
<dbReference type="Proteomes" id="UP000184603">
    <property type="component" value="Unassembled WGS sequence"/>
</dbReference>
<feature type="domain" description="AMP-dependent synthetase/ligase" evidence="1">
    <location>
        <begin position="11"/>
        <end position="355"/>
    </location>
</feature>
<evidence type="ECO:0000259" key="1">
    <source>
        <dbReference type="Pfam" id="PF00501"/>
    </source>
</evidence>
<accession>A0A1M7Y1U3</accession>
<keyword evidence="3" id="KW-0436">Ligase</keyword>
<evidence type="ECO:0000313" key="4">
    <source>
        <dbReference type="Proteomes" id="UP000184603"/>
    </source>
</evidence>
<dbReference type="STRING" id="1121416.SAMN02745220_01223"/>
<dbReference type="RefSeq" id="WP_073612560.1">
    <property type="nucleotide sequence ID" value="NZ_FRFE01000004.1"/>
</dbReference>
<protein>
    <submittedName>
        <fullName evidence="3">Acyl-CoA synthetase (AMP-forming)/AMP-acid ligase II</fullName>
    </submittedName>
</protein>
<dbReference type="InterPro" id="IPR045851">
    <property type="entry name" value="AMP-bd_C_sf"/>
</dbReference>
<organism evidence="3 4">
    <name type="scientific">Desulfopila aestuarii DSM 18488</name>
    <dbReference type="NCBI Taxonomy" id="1121416"/>
    <lineage>
        <taxon>Bacteria</taxon>
        <taxon>Pseudomonadati</taxon>
        <taxon>Thermodesulfobacteriota</taxon>
        <taxon>Desulfobulbia</taxon>
        <taxon>Desulfobulbales</taxon>
        <taxon>Desulfocapsaceae</taxon>
        <taxon>Desulfopila</taxon>
    </lineage>
</organism>
<feature type="domain" description="AMP-binding enzyme C-terminal" evidence="2">
    <location>
        <begin position="407"/>
        <end position="477"/>
    </location>
</feature>
<dbReference type="SUPFAM" id="SSF56801">
    <property type="entry name" value="Acetyl-CoA synthetase-like"/>
    <property type="match status" value="1"/>
</dbReference>
<name>A0A1M7Y1U3_9BACT</name>
<dbReference type="GO" id="GO:0006631">
    <property type="term" value="P:fatty acid metabolic process"/>
    <property type="evidence" value="ECO:0007669"/>
    <property type="project" value="TreeGrafter"/>
</dbReference>
<dbReference type="PANTHER" id="PTHR43201">
    <property type="entry name" value="ACYL-COA SYNTHETASE"/>
    <property type="match status" value="1"/>
</dbReference>
<reference evidence="3 4" key="1">
    <citation type="submission" date="2016-12" db="EMBL/GenBank/DDBJ databases">
        <authorList>
            <person name="Song W.-J."/>
            <person name="Kurnit D.M."/>
        </authorList>
    </citation>
    <scope>NUCLEOTIDE SEQUENCE [LARGE SCALE GENOMIC DNA]</scope>
    <source>
        <strain evidence="3 4">DSM 18488</strain>
    </source>
</reference>
<gene>
    <name evidence="3" type="ORF">SAMN02745220_01223</name>
</gene>
<dbReference type="GO" id="GO:0031956">
    <property type="term" value="F:medium-chain fatty acid-CoA ligase activity"/>
    <property type="evidence" value="ECO:0007669"/>
    <property type="project" value="TreeGrafter"/>
</dbReference>
<dbReference type="OrthoDB" id="5483897at2"/>
<dbReference type="Pfam" id="PF13193">
    <property type="entry name" value="AMP-binding_C"/>
    <property type="match status" value="1"/>
</dbReference>
<dbReference type="Pfam" id="PF00501">
    <property type="entry name" value="AMP-binding"/>
    <property type="match status" value="1"/>
</dbReference>
<dbReference type="InterPro" id="IPR000873">
    <property type="entry name" value="AMP-dep_synth/lig_dom"/>
</dbReference>
<evidence type="ECO:0000313" key="3">
    <source>
        <dbReference type="EMBL" id="SHO45822.1"/>
    </source>
</evidence>
<dbReference type="Gene3D" id="3.40.50.12780">
    <property type="entry name" value="N-terminal domain of ligase-like"/>
    <property type="match status" value="1"/>
</dbReference>
<dbReference type="InterPro" id="IPR025110">
    <property type="entry name" value="AMP-bd_C"/>
</dbReference>
<dbReference type="InterPro" id="IPR042099">
    <property type="entry name" value="ANL_N_sf"/>
</dbReference>
<proteinExistence type="predicted"/>
<sequence length="492" mass="54012">MRDFTVYDLFVRNAAITPTAPAISAGTHHLSFHELHERCEQLAGQLANNGIQQGDRIAILAFNHPAFFILYGAVAKIGAILVPLNWRLASGELGYILKDCQPSLLYTDSHQLATARQIAEPLQIPVVQLDQILRGTSSTYPPPLTESEVKGETPLCIIYTAAVEGVPRGAVLSHTNLLSANLQVIVSMGLTANDAYLAMLPLFHITGMNLALAVLQQGGRNIIMEKFDEKEALRLSLSEHITLWGSFPPILSRMADEITKSNLKPLSLKYVVGLDGPEPIQSFEKLTAARFWILYGQSETSGFVTFSPATDRPGTAGKQGPLSIFQLVDEDDNPVPAGATGEITVRGPLVFQGYWRQETLNARTFRNDWHHTGDLGMVDEQGYLVFKGRKPEKELIKPGGENVYPAEVEAVILQHPDIEAVSVIGVPDPKFGEGVKAVCVLRSEAKVTADELIEFVGSRIARYKKPGYVEFVESLPMRDGKIDRETVKKLYG</sequence>
<dbReference type="AlphaFoldDB" id="A0A1M7Y1U3"/>
<evidence type="ECO:0000259" key="2">
    <source>
        <dbReference type="Pfam" id="PF13193"/>
    </source>
</evidence>
<keyword evidence="4" id="KW-1185">Reference proteome</keyword>
<dbReference type="EMBL" id="FRFE01000004">
    <property type="protein sequence ID" value="SHO45822.1"/>
    <property type="molecule type" value="Genomic_DNA"/>
</dbReference>
<dbReference type="CDD" id="cd17637">
    <property type="entry name" value="ACLS-CaiC"/>
    <property type="match status" value="1"/>
</dbReference>